<evidence type="ECO:0000256" key="1">
    <source>
        <dbReference type="SAM" id="SignalP"/>
    </source>
</evidence>
<dbReference type="OrthoDB" id="445826at2759"/>
<reference evidence="2 3" key="1">
    <citation type="journal article" date="2016" name="Nat. Commun.">
        <title>Extremotolerant tardigrade genome and improved radiotolerance of human cultured cells by tardigrade-unique protein.</title>
        <authorList>
            <person name="Hashimoto T."/>
            <person name="Horikawa D.D."/>
            <person name="Saito Y."/>
            <person name="Kuwahara H."/>
            <person name="Kozuka-Hata H."/>
            <person name="Shin-I T."/>
            <person name="Minakuchi Y."/>
            <person name="Ohishi K."/>
            <person name="Motoyama A."/>
            <person name="Aizu T."/>
            <person name="Enomoto A."/>
            <person name="Kondo K."/>
            <person name="Tanaka S."/>
            <person name="Hara Y."/>
            <person name="Koshikawa S."/>
            <person name="Sagara H."/>
            <person name="Miura T."/>
            <person name="Yokobori S."/>
            <person name="Miyagawa K."/>
            <person name="Suzuki Y."/>
            <person name="Kubo T."/>
            <person name="Oyama M."/>
            <person name="Kohara Y."/>
            <person name="Fujiyama A."/>
            <person name="Arakawa K."/>
            <person name="Katayama T."/>
            <person name="Toyoda A."/>
            <person name="Kunieda T."/>
        </authorList>
    </citation>
    <scope>NUCLEOTIDE SEQUENCE [LARGE SCALE GENOMIC DNA]</scope>
    <source>
        <strain evidence="2 3">YOKOZUNA-1</strain>
    </source>
</reference>
<dbReference type="AlphaFoldDB" id="A0A1D1UZA2"/>
<accession>A0A1D1UZA2</accession>
<gene>
    <name evidence="2" type="primary">RvY_03737-1</name>
    <name evidence="2" type="synonym">RvY_03737.1</name>
    <name evidence="2" type="ORF">RvY_03737</name>
</gene>
<feature type="chain" id="PRO_5008897804" description="Reverse transcriptase domain-containing protein" evidence="1">
    <location>
        <begin position="22"/>
        <end position="131"/>
    </location>
</feature>
<organism evidence="2 3">
    <name type="scientific">Ramazzottius varieornatus</name>
    <name type="common">Water bear</name>
    <name type="synonym">Tardigrade</name>
    <dbReference type="NCBI Taxonomy" id="947166"/>
    <lineage>
        <taxon>Eukaryota</taxon>
        <taxon>Metazoa</taxon>
        <taxon>Ecdysozoa</taxon>
        <taxon>Tardigrada</taxon>
        <taxon>Eutardigrada</taxon>
        <taxon>Parachela</taxon>
        <taxon>Hypsibioidea</taxon>
        <taxon>Ramazzottiidae</taxon>
        <taxon>Ramazzottius</taxon>
    </lineage>
</organism>
<evidence type="ECO:0008006" key="4">
    <source>
        <dbReference type="Google" id="ProtNLM"/>
    </source>
</evidence>
<dbReference type="Proteomes" id="UP000186922">
    <property type="component" value="Unassembled WGS sequence"/>
</dbReference>
<evidence type="ECO:0000313" key="2">
    <source>
        <dbReference type="EMBL" id="GAU91498.1"/>
    </source>
</evidence>
<dbReference type="PANTHER" id="PTHR19446">
    <property type="entry name" value="REVERSE TRANSCRIPTASES"/>
    <property type="match status" value="1"/>
</dbReference>
<protein>
    <recommendedName>
        <fullName evidence="4">Reverse transcriptase domain-containing protein</fullName>
    </recommendedName>
</protein>
<keyword evidence="3" id="KW-1185">Reference proteome</keyword>
<keyword evidence="1" id="KW-0732">Signal</keyword>
<evidence type="ECO:0000313" key="3">
    <source>
        <dbReference type="Proteomes" id="UP000186922"/>
    </source>
</evidence>
<feature type="signal peptide" evidence="1">
    <location>
        <begin position="1"/>
        <end position="21"/>
    </location>
</feature>
<proteinExistence type="predicted"/>
<name>A0A1D1UZA2_RAMVA</name>
<sequence>MCLLTRLFHLILSTKQYPTAGKKSDVVPVPKKGNRLLTTKQFGFKAKRSTEAQLMQMVHQWSQALPETKEVGAVFLQAFRGPRDCTKAFDRVPHEVLVRSLQDHGISGDLLQLLLNTYENNPTSNHWRLLQ</sequence>
<dbReference type="EMBL" id="BDGG01000002">
    <property type="protein sequence ID" value="GAU91498.1"/>
    <property type="molecule type" value="Genomic_DNA"/>
</dbReference>
<comment type="caution">
    <text evidence="2">The sequence shown here is derived from an EMBL/GenBank/DDBJ whole genome shotgun (WGS) entry which is preliminary data.</text>
</comment>